<dbReference type="Pfam" id="PF03080">
    <property type="entry name" value="Neprosin"/>
    <property type="match status" value="1"/>
</dbReference>
<dbReference type="InterPro" id="IPR053168">
    <property type="entry name" value="Glutamic_endopeptidase"/>
</dbReference>
<dbReference type="PANTHER" id="PTHR31589">
    <property type="entry name" value="PROTEIN, PUTATIVE (DUF239)-RELATED-RELATED"/>
    <property type="match status" value="1"/>
</dbReference>
<name>A0A2N9HMB2_FAGSY</name>
<dbReference type="PANTHER" id="PTHR31589:SF223">
    <property type="entry name" value="PROTEIN, PUTATIVE (DUF239)-RELATED"/>
    <property type="match status" value="1"/>
</dbReference>
<evidence type="ECO:0000259" key="2">
    <source>
        <dbReference type="PROSITE" id="PS52045"/>
    </source>
</evidence>
<reference evidence="3" key="1">
    <citation type="submission" date="2018-02" db="EMBL/GenBank/DDBJ databases">
        <authorList>
            <person name="Cohen D.B."/>
            <person name="Kent A.D."/>
        </authorList>
    </citation>
    <scope>NUCLEOTIDE SEQUENCE</scope>
</reference>
<feature type="signal peptide" evidence="1">
    <location>
        <begin position="1"/>
        <end position="24"/>
    </location>
</feature>
<organism evidence="3">
    <name type="scientific">Fagus sylvatica</name>
    <name type="common">Beechnut</name>
    <dbReference type="NCBI Taxonomy" id="28930"/>
    <lineage>
        <taxon>Eukaryota</taxon>
        <taxon>Viridiplantae</taxon>
        <taxon>Streptophyta</taxon>
        <taxon>Embryophyta</taxon>
        <taxon>Tracheophyta</taxon>
        <taxon>Spermatophyta</taxon>
        <taxon>Magnoliopsida</taxon>
        <taxon>eudicotyledons</taxon>
        <taxon>Gunneridae</taxon>
        <taxon>Pentapetalae</taxon>
        <taxon>rosids</taxon>
        <taxon>fabids</taxon>
        <taxon>Fagales</taxon>
        <taxon>Fagaceae</taxon>
        <taxon>Fagus</taxon>
    </lineage>
</organism>
<dbReference type="Pfam" id="PF14365">
    <property type="entry name" value="Neprosin_AP"/>
    <property type="match status" value="1"/>
</dbReference>
<dbReference type="EMBL" id="OIVN01004070">
    <property type="protein sequence ID" value="SPD15287.1"/>
    <property type="molecule type" value="Genomic_DNA"/>
</dbReference>
<sequence>MDFERMIPIVVLCLCLVSSYRVNGTRIVSKEEDLELERQLKLINKPPVKSIQTEFGHIVDCVDINKQLAFDHPLLKDHKIQRRPRFSHRTTKNVGPSQTRPSMIGLVKDACPSGTVPIRRTTKENLIAIRSFSNNIHPQTEAAPGVHTDGYKKTGCFNTNCPGFVQVSRRIYPGAILTNVSTSGGPQFEIAVSIDQLNDGNWWVSFGDEHIGYFPATLFNNFNEPKIVGWGGVAVGPPNGMSPPMGSGLFPDGSYKQACSFRQVQYRDNTGNLNVPREFQYIIDNKSCYDLKNDGYHGEYMGYAFEFGGPGGECGN</sequence>
<dbReference type="InterPro" id="IPR004314">
    <property type="entry name" value="Neprosin"/>
</dbReference>
<evidence type="ECO:0000313" key="3">
    <source>
        <dbReference type="EMBL" id="SPD15287.1"/>
    </source>
</evidence>
<protein>
    <recommendedName>
        <fullName evidence="2">Neprosin PEP catalytic domain-containing protein</fullName>
    </recommendedName>
</protein>
<dbReference type="InterPro" id="IPR025521">
    <property type="entry name" value="Neprosin_propep"/>
</dbReference>
<evidence type="ECO:0000256" key="1">
    <source>
        <dbReference type="SAM" id="SignalP"/>
    </source>
</evidence>
<keyword evidence="1" id="KW-0732">Signal</keyword>
<dbReference type="PROSITE" id="PS52045">
    <property type="entry name" value="NEPROSIN_PEP_CD"/>
    <property type="match status" value="1"/>
</dbReference>
<dbReference type="AlphaFoldDB" id="A0A2N9HMB2"/>
<gene>
    <name evidence="3" type="ORF">FSB_LOCUS43169</name>
</gene>
<proteinExistence type="predicted"/>
<feature type="domain" description="Neprosin PEP catalytic" evidence="2">
    <location>
        <begin position="66"/>
        <end position="315"/>
    </location>
</feature>
<feature type="chain" id="PRO_5014647220" description="Neprosin PEP catalytic domain-containing protein" evidence="1">
    <location>
        <begin position="25"/>
        <end position="316"/>
    </location>
</feature>
<accession>A0A2N9HMB2</accession>